<comment type="cofactor">
    <cofactor evidence="1">
        <name>heme</name>
        <dbReference type="ChEBI" id="CHEBI:30413"/>
    </cofactor>
</comment>
<keyword evidence="5" id="KW-0503">Monooxygenase</keyword>
<evidence type="ECO:0000313" key="8">
    <source>
        <dbReference type="Proteomes" id="UP001390339"/>
    </source>
</evidence>
<dbReference type="InterPro" id="IPR001128">
    <property type="entry name" value="Cyt_P450"/>
</dbReference>
<evidence type="ECO:0000256" key="5">
    <source>
        <dbReference type="RuleBase" id="RU000461"/>
    </source>
</evidence>
<reference evidence="7 8" key="1">
    <citation type="journal article" date="2024" name="IMA Fungus">
        <title>Apiospora arundinis, a panoply of carbohydrate-active enzymes and secondary metabolites.</title>
        <authorList>
            <person name="Sorensen T."/>
            <person name="Petersen C."/>
            <person name="Muurmann A.T."/>
            <person name="Christiansen J.V."/>
            <person name="Brundto M.L."/>
            <person name="Overgaard C.K."/>
            <person name="Boysen A.T."/>
            <person name="Wollenberg R.D."/>
            <person name="Larsen T.O."/>
            <person name="Sorensen J.L."/>
            <person name="Nielsen K.L."/>
            <person name="Sondergaard T.E."/>
        </authorList>
    </citation>
    <scope>NUCLEOTIDE SEQUENCE [LARGE SCALE GENOMIC DNA]</scope>
    <source>
        <strain evidence="7 8">AAU 773</strain>
    </source>
</reference>
<dbReference type="CDD" id="cd11062">
    <property type="entry name" value="CYP58-like"/>
    <property type="match status" value="1"/>
</dbReference>
<keyword evidence="8" id="KW-1185">Reference proteome</keyword>
<organism evidence="7 8">
    <name type="scientific">Apiospora arundinis</name>
    <dbReference type="NCBI Taxonomy" id="335852"/>
    <lineage>
        <taxon>Eukaryota</taxon>
        <taxon>Fungi</taxon>
        <taxon>Dikarya</taxon>
        <taxon>Ascomycota</taxon>
        <taxon>Pezizomycotina</taxon>
        <taxon>Sordariomycetes</taxon>
        <taxon>Xylariomycetidae</taxon>
        <taxon>Amphisphaeriales</taxon>
        <taxon>Apiosporaceae</taxon>
        <taxon>Apiospora</taxon>
    </lineage>
</organism>
<sequence>MMSLSAANEALLNLSVSHIALILVGGGLTYQVILAVWNLSPFHPLSHIPGPRLAAATYLPEFYYDTIKYGRYTQQIKKMHEKYGPMVRINPSEVHCADYNFIDEIYAVGGRKRNKPIHENRGSTIEYAGFATSDHDLHRMRRGALSKFFSRAQIGRLEPEIRVLVQRLCDKLLRESGKAQPLDVTMAYSCFTSDTISDYCFGQSFGFLAQDSWYPNYRAATYAFLQTVYVFRYFPFLRHLSLAASWLSKYMSNDMALMIKTIQTDIPNQIQRTKAEREAGLVSTGKRQTVFGELLASSLPEREKSMKRIADEAAAVLAAGTETTSWTLSVITYHLLAQPAQLAKLTAELRGAGLGLGDPEQQPELPVWTALERLPYLGAVIQEGLRLSYGVSARTARVATHEDLVYRGEWTPPPHGREKPVVQRLEYVIPRGYAVGMSSAISHHDEGVWPDSHAFAPERWLDDRMQRRKELERCQMAFSKGSRACIGMQLAYCELHLCLAALTLRVIPRMRLYETTELDVRYDHDMFVPLTHKNSKGVRVLVD</sequence>
<keyword evidence="6" id="KW-0472">Membrane</keyword>
<comment type="similarity">
    <text evidence="5">Belongs to the cytochrome P450 family.</text>
</comment>
<keyword evidence="3 5" id="KW-0479">Metal-binding</keyword>
<feature type="transmembrane region" description="Helical" evidence="6">
    <location>
        <begin position="12"/>
        <end position="37"/>
    </location>
</feature>
<dbReference type="InterPro" id="IPR050121">
    <property type="entry name" value="Cytochrome_P450_monoxygenase"/>
</dbReference>
<dbReference type="SUPFAM" id="SSF48264">
    <property type="entry name" value="Cytochrome P450"/>
    <property type="match status" value="1"/>
</dbReference>
<protein>
    <submittedName>
        <fullName evidence="7">Trichodiene oxygenase</fullName>
    </submittedName>
</protein>
<evidence type="ECO:0000256" key="1">
    <source>
        <dbReference type="ARBA" id="ARBA00001971"/>
    </source>
</evidence>
<dbReference type="PRINTS" id="PR00385">
    <property type="entry name" value="P450"/>
</dbReference>
<evidence type="ECO:0000256" key="4">
    <source>
        <dbReference type="ARBA" id="ARBA00023004"/>
    </source>
</evidence>
<comment type="caution">
    <text evidence="7">The sequence shown here is derived from an EMBL/GenBank/DDBJ whole genome shotgun (WGS) entry which is preliminary data.</text>
</comment>
<dbReference type="Pfam" id="PF00067">
    <property type="entry name" value="p450"/>
    <property type="match status" value="1"/>
</dbReference>
<keyword evidence="4 5" id="KW-0408">Iron</keyword>
<name>A0ABR2JD88_9PEZI</name>
<proteinExistence type="inferred from homology"/>
<dbReference type="InterPro" id="IPR036396">
    <property type="entry name" value="Cyt_P450_sf"/>
</dbReference>
<evidence type="ECO:0000313" key="7">
    <source>
        <dbReference type="EMBL" id="KAK8875095.1"/>
    </source>
</evidence>
<dbReference type="PRINTS" id="PR00463">
    <property type="entry name" value="EP450I"/>
</dbReference>
<keyword evidence="6" id="KW-0812">Transmembrane</keyword>
<dbReference type="PROSITE" id="PS00086">
    <property type="entry name" value="CYTOCHROME_P450"/>
    <property type="match status" value="1"/>
</dbReference>
<evidence type="ECO:0000256" key="2">
    <source>
        <dbReference type="ARBA" id="ARBA00022617"/>
    </source>
</evidence>
<keyword evidence="2 5" id="KW-0349">Heme</keyword>
<keyword evidence="6" id="KW-1133">Transmembrane helix</keyword>
<accession>A0ABR2JD88</accession>
<keyword evidence="5" id="KW-0560">Oxidoreductase</keyword>
<dbReference type="InterPro" id="IPR002401">
    <property type="entry name" value="Cyt_P450_E_grp-I"/>
</dbReference>
<dbReference type="Gene3D" id="1.10.630.10">
    <property type="entry name" value="Cytochrome P450"/>
    <property type="match status" value="1"/>
</dbReference>
<evidence type="ECO:0000256" key="3">
    <source>
        <dbReference type="ARBA" id="ARBA00022723"/>
    </source>
</evidence>
<gene>
    <name evidence="7" type="ORF">PGQ11_005609</name>
</gene>
<dbReference type="PANTHER" id="PTHR24305">
    <property type="entry name" value="CYTOCHROME P450"/>
    <property type="match status" value="1"/>
</dbReference>
<dbReference type="PANTHER" id="PTHR24305:SF147">
    <property type="entry name" value="P450, PUTATIVE (EUROFUNG)-RELATED"/>
    <property type="match status" value="1"/>
</dbReference>
<evidence type="ECO:0000256" key="6">
    <source>
        <dbReference type="SAM" id="Phobius"/>
    </source>
</evidence>
<dbReference type="Proteomes" id="UP001390339">
    <property type="component" value="Unassembled WGS sequence"/>
</dbReference>
<dbReference type="InterPro" id="IPR017972">
    <property type="entry name" value="Cyt_P450_CS"/>
</dbReference>
<dbReference type="EMBL" id="JAPCWZ010000003">
    <property type="protein sequence ID" value="KAK8875095.1"/>
    <property type="molecule type" value="Genomic_DNA"/>
</dbReference>